<evidence type="ECO:0000256" key="2">
    <source>
        <dbReference type="ARBA" id="ARBA00022801"/>
    </source>
</evidence>
<evidence type="ECO:0000259" key="4">
    <source>
        <dbReference type="Pfam" id="PF07859"/>
    </source>
</evidence>
<evidence type="ECO:0000256" key="1">
    <source>
        <dbReference type="ARBA" id="ARBA00010515"/>
    </source>
</evidence>
<dbReference type="SUPFAM" id="SSF53474">
    <property type="entry name" value="alpha/beta-Hydrolases"/>
    <property type="match status" value="1"/>
</dbReference>
<dbReference type="PANTHER" id="PTHR48081:SF8">
    <property type="entry name" value="ALPHA_BETA HYDROLASE FOLD-3 DOMAIN-CONTAINING PROTEIN-RELATED"/>
    <property type="match status" value="1"/>
</dbReference>
<dbReference type="InterPro" id="IPR050300">
    <property type="entry name" value="GDXG_lipolytic_enzyme"/>
</dbReference>
<accession>A0ABV7X547</accession>
<organism evidence="5 6">
    <name type="scientific">Devosia honganensis</name>
    <dbReference type="NCBI Taxonomy" id="1610527"/>
    <lineage>
        <taxon>Bacteria</taxon>
        <taxon>Pseudomonadati</taxon>
        <taxon>Pseudomonadota</taxon>
        <taxon>Alphaproteobacteria</taxon>
        <taxon>Hyphomicrobiales</taxon>
        <taxon>Devosiaceae</taxon>
        <taxon>Devosia</taxon>
    </lineage>
</organism>
<reference evidence="6" key="1">
    <citation type="journal article" date="2019" name="Int. J. Syst. Evol. Microbiol.">
        <title>The Global Catalogue of Microorganisms (GCM) 10K type strain sequencing project: providing services to taxonomists for standard genome sequencing and annotation.</title>
        <authorList>
            <consortium name="The Broad Institute Genomics Platform"/>
            <consortium name="The Broad Institute Genome Sequencing Center for Infectious Disease"/>
            <person name="Wu L."/>
            <person name="Ma J."/>
        </authorList>
    </citation>
    <scope>NUCLEOTIDE SEQUENCE [LARGE SCALE GENOMIC DNA]</scope>
    <source>
        <strain evidence="6">KCTC 42281</strain>
    </source>
</reference>
<dbReference type="Proteomes" id="UP001595613">
    <property type="component" value="Unassembled WGS sequence"/>
</dbReference>
<dbReference type="EMBL" id="JBHRYD010000013">
    <property type="protein sequence ID" value="MFC3705845.1"/>
    <property type="molecule type" value="Genomic_DNA"/>
</dbReference>
<dbReference type="PANTHER" id="PTHR48081">
    <property type="entry name" value="AB HYDROLASE SUPERFAMILY PROTEIN C4A8.06C"/>
    <property type="match status" value="1"/>
</dbReference>
<dbReference type="InterPro" id="IPR013094">
    <property type="entry name" value="AB_hydrolase_3"/>
</dbReference>
<evidence type="ECO:0000256" key="3">
    <source>
        <dbReference type="PROSITE-ProRule" id="PRU10038"/>
    </source>
</evidence>
<dbReference type="PROSITE" id="PS01173">
    <property type="entry name" value="LIPASE_GDXG_HIS"/>
    <property type="match status" value="1"/>
</dbReference>
<dbReference type="RefSeq" id="WP_380097803.1">
    <property type="nucleotide sequence ID" value="NZ_JBHRYD010000013.1"/>
</dbReference>
<dbReference type="InterPro" id="IPR002168">
    <property type="entry name" value="Lipase_GDXG_HIS_AS"/>
</dbReference>
<name>A0ABV7X547_9HYPH</name>
<sequence>MTGLKMSRAYVFGETMQPEMATIVARLAEEDAGLPDPTLIAPKEARLLAEQTNSRWNRDLPAMEAREVSDLAGLGFRCRLVAPPGAAGLILHLHGGGWSLCSIDTHERTCRCLAAATGMAVLSIDYRLAPEHPFPAGLDDCRLALAALPALADLLGLPHRLGIAGDSAGANLALAAMLATQAEGGMLPDFGLLFYGVYENNPSTPSHHRYGVGYGLTTERMGRYWSWYAPEPADRHDPLAAPLHASTDALARLPPLYLNAAGLDPCYATASLLQPGSTCWVVRTPCMFMTALSTGSCR</sequence>
<dbReference type="Pfam" id="PF07859">
    <property type="entry name" value="Abhydrolase_3"/>
    <property type="match status" value="1"/>
</dbReference>
<keyword evidence="2 5" id="KW-0378">Hydrolase</keyword>
<feature type="domain" description="Alpha/beta hydrolase fold-3" evidence="4">
    <location>
        <begin position="90"/>
        <end position="268"/>
    </location>
</feature>
<comment type="similarity">
    <text evidence="1">Belongs to the 'GDXG' lipolytic enzyme family.</text>
</comment>
<dbReference type="PROSITE" id="PS01174">
    <property type="entry name" value="LIPASE_GDXG_SER"/>
    <property type="match status" value="1"/>
</dbReference>
<dbReference type="Gene3D" id="3.40.50.1820">
    <property type="entry name" value="alpha/beta hydrolase"/>
    <property type="match status" value="1"/>
</dbReference>
<dbReference type="InterPro" id="IPR029058">
    <property type="entry name" value="AB_hydrolase_fold"/>
</dbReference>
<keyword evidence="6" id="KW-1185">Reference proteome</keyword>
<evidence type="ECO:0000313" key="6">
    <source>
        <dbReference type="Proteomes" id="UP001595613"/>
    </source>
</evidence>
<protein>
    <submittedName>
        <fullName evidence="5">Alpha/beta hydrolase fold domain-containing protein</fullName>
    </submittedName>
</protein>
<dbReference type="GO" id="GO:0016787">
    <property type="term" value="F:hydrolase activity"/>
    <property type="evidence" value="ECO:0007669"/>
    <property type="project" value="UniProtKB-KW"/>
</dbReference>
<dbReference type="InterPro" id="IPR033140">
    <property type="entry name" value="Lipase_GDXG_put_SER_AS"/>
</dbReference>
<gene>
    <name evidence="5" type="ORF">ACFOOL_13880</name>
</gene>
<comment type="caution">
    <text evidence="5">The sequence shown here is derived from an EMBL/GenBank/DDBJ whole genome shotgun (WGS) entry which is preliminary data.</text>
</comment>
<proteinExistence type="inferred from homology"/>
<evidence type="ECO:0000313" key="5">
    <source>
        <dbReference type="EMBL" id="MFC3705845.1"/>
    </source>
</evidence>
<feature type="active site" evidence="3">
    <location>
        <position position="167"/>
    </location>
</feature>